<feature type="signal peptide" evidence="1">
    <location>
        <begin position="1"/>
        <end position="17"/>
    </location>
</feature>
<reference evidence="2 3" key="1">
    <citation type="submission" date="2019-05" db="EMBL/GenBank/DDBJ databases">
        <title>Another draft genome of Portunus trituberculatus and its Hox gene families provides insights of decapod evolution.</title>
        <authorList>
            <person name="Jeong J.-H."/>
            <person name="Song I."/>
            <person name="Kim S."/>
            <person name="Choi T."/>
            <person name="Kim D."/>
            <person name="Ryu S."/>
            <person name="Kim W."/>
        </authorList>
    </citation>
    <scope>NUCLEOTIDE SEQUENCE [LARGE SCALE GENOMIC DNA]</scope>
    <source>
        <tissue evidence="2">Muscle</tissue>
    </source>
</reference>
<evidence type="ECO:0000313" key="3">
    <source>
        <dbReference type="Proteomes" id="UP000324222"/>
    </source>
</evidence>
<dbReference type="Proteomes" id="UP000324222">
    <property type="component" value="Unassembled WGS sequence"/>
</dbReference>
<feature type="chain" id="PRO_5022671681" evidence="1">
    <location>
        <begin position="18"/>
        <end position="40"/>
    </location>
</feature>
<name>A0A5B7JC24_PORTR</name>
<proteinExistence type="predicted"/>
<comment type="caution">
    <text evidence="2">The sequence shown here is derived from an EMBL/GenBank/DDBJ whole genome shotgun (WGS) entry which is preliminary data.</text>
</comment>
<accession>A0A5B7JC24</accession>
<gene>
    <name evidence="2" type="ORF">E2C01_085487</name>
</gene>
<protein>
    <submittedName>
        <fullName evidence="2">Uncharacterized protein</fullName>
    </submittedName>
</protein>
<dbReference type="AlphaFoldDB" id="A0A5B7JC24"/>
<keyword evidence="1" id="KW-0732">Signal</keyword>
<evidence type="ECO:0000313" key="2">
    <source>
        <dbReference type="EMBL" id="MPC90498.1"/>
    </source>
</evidence>
<keyword evidence="3" id="KW-1185">Reference proteome</keyword>
<sequence length="40" mass="4904">MLKLWLLFFWRTGRVNRKENACGYIPGKERSQPRRIKRPT</sequence>
<evidence type="ECO:0000256" key="1">
    <source>
        <dbReference type="SAM" id="SignalP"/>
    </source>
</evidence>
<dbReference type="EMBL" id="VSRR010084559">
    <property type="protein sequence ID" value="MPC90498.1"/>
    <property type="molecule type" value="Genomic_DNA"/>
</dbReference>
<organism evidence="2 3">
    <name type="scientific">Portunus trituberculatus</name>
    <name type="common">Swimming crab</name>
    <name type="synonym">Neptunus trituberculatus</name>
    <dbReference type="NCBI Taxonomy" id="210409"/>
    <lineage>
        <taxon>Eukaryota</taxon>
        <taxon>Metazoa</taxon>
        <taxon>Ecdysozoa</taxon>
        <taxon>Arthropoda</taxon>
        <taxon>Crustacea</taxon>
        <taxon>Multicrustacea</taxon>
        <taxon>Malacostraca</taxon>
        <taxon>Eumalacostraca</taxon>
        <taxon>Eucarida</taxon>
        <taxon>Decapoda</taxon>
        <taxon>Pleocyemata</taxon>
        <taxon>Brachyura</taxon>
        <taxon>Eubrachyura</taxon>
        <taxon>Portunoidea</taxon>
        <taxon>Portunidae</taxon>
        <taxon>Portuninae</taxon>
        <taxon>Portunus</taxon>
    </lineage>
</organism>